<name>A0ABD0YC47_9HEMI</name>
<evidence type="ECO:0000313" key="3">
    <source>
        <dbReference type="Proteomes" id="UP001558652"/>
    </source>
</evidence>
<comment type="caution">
    <text evidence="2">The sequence shown here is derived from an EMBL/GenBank/DDBJ whole genome shotgun (WGS) entry which is preliminary data.</text>
</comment>
<gene>
    <name evidence="2" type="ORF">AAG570_001427</name>
</gene>
<accession>A0ABD0YC47</accession>
<dbReference type="Proteomes" id="UP001558652">
    <property type="component" value="Unassembled WGS sequence"/>
</dbReference>
<feature type="region of interest" description="Disordered" evidence="1">
    <location>
        <begin position="100"/>
        <end position="130"/>
    </location>
</feature>
<keyword evidence="3" id="KW-1185">Reference proteome</keyword>
<organism evidence="2 3">
    <name type="scientific">Ranatra chinensis</name>
    <dbReference type="NCBI Taxonomy" id="642074"/>
    <lineage>
        <taxon>Eukaryota</taxon>
        <taxon>Metazoa</taxon>
        <taxon>Ecdysozoa</taxon>
        <taxon>Arthropoda</taxon>
        <taxon>Hexapoda</taxon>
        <taxon>Insecta</taxon>
        <taxon>Pterygota</taxon>
        <taxon>Neoptera</taxon>
        <taxon>Paraneoptera</taxon>
        <taxon>Hemiptera</taxon>
        <taxon>Heteroptera</taxon>
        <taxon>Panheteroptera</taxon>
        <taxon>Nepomorpha</taxon>
        <taxon>Nepidae</taxon>
        <taxon>Ranatrinae</taxon>
        <taxon>Ranatra</taxon>
    </lineage>
</organism>
<dbReference type="AlphaFoldDB" id="A0ABD0YC47"/>
<reference evidence="2 3" key="1">
    <citation type="submission" date="2024-07" db="EMBL/GenBank/DDBJ databases">
        <title>Chromosome-level genome assembly of the water stick insect Ranatra chinensis (Heteroptera: Nepidae).</title>
        <authorList>
            <person name="Liu X."/>
        </authorList>
    </citation>
    <scope>NUCLEOTIDE SEQUENCE [LARGE SCALE GENOMIC DNA]</scope>
    <source>
        <strain evidence="2">Cailab_2021Rc</strain>
        <tissue evidence="2">Muscle</tissue>
    </source>
</reference>
<protein>
    <submittedName>
        <fullName evidence="2">Uncharacterized protein</fullName>
    </submittedName>
</protein>
<dbReference type="EMBL" id="JBFDAA010000010">
    <property type="protein sequence ID" value="KAL1124806.1"/>
    <property type="molecule type" value="Genomic_DNA"/>
</dbReference>
<evidence type="ECO:0000313" key="2">
    <source>
        <dbReference type="EMBL" id="KAL1124806.1"/>
    </source>
</evidence>
<sequence>MASKRRNMFHKNKTQETTKKPILWICLLKIVKTWSDLTLAIMKCSELVPGLKQLSFILALVDLNLRRVQAATLISVTNPKDGRPRSDTFSPTRHTFERLHSARPRLRPLPRLTEAGHSDSSGGSGTGRSISRQDKFEIRCTPLNKLCEANERARIADLSADDKYAADVSNSTLNECSSLAGIRERMMTQKYAIGLYRRRAAEACDKCGQYIDFQSAHSPLSSMFTDRGHILRR</sequence>
<evidence type="ECO:0000256" key="1">
    <source>
        <dbReference type="SAM" id="MobiDB-lite"/>
    </source>
</evidence>
<proteinExistence type="predicted"/>